<proteinExistence type="predicted"/>
<protein>
    <submittedName>
        <fullName evidence="3">Uncharacterized protein</fullName>
    </submittedName>
</protein>
<dbReference type="Proteomes" id="UP000663828">
    <property type="component" value="Unassembled WGS sequence"/>
</dbReference>
<keyword evidence="1" id="KW-1133">Transmembrane helix</keyword>
<keyword evidence="4" id="KW-1185">Reference proteome</keyword>
<keyword evidence="1" id="KW-0812">Transmembrane</keyword>
<gene>
    <name evidence="2" type="ORF">EDS130_LOCUS34002</name>
    <name evidence="3" type="ORF">XAT740_LOCUS47362</name>
</gene>
<evidence type="ECO:0000313" key="3">
    <source>
        <dbReference type="EMBL" id="CAF1598153.1"/>
    </source>
</evidence>
<evidence type="ECO:0000256" key="1">
    <source>
        <dbReference type="SAM" id="Phobius"/>
    </source>
</evidence>
<comment type="caution">
    <text evidence="3">The sequence shown here is derived from an EMBL/GenBank/DDBJ whole genome shotgun (WGS) entry which is preliminary data.</text>
</comment>
<dbReference type="Proteomes" id="UP000663852">
    <property type="component" value="Unassembled WGS sequence"/>
</dbReference>
<evidence type="ECO:0000313" key="4">
    <source>
        <dbReference type="Proteomes" id="UP000663828"/>
    </source>
</evidence>
<sequence length="372" mass="44500">MLYDKQMKTLSIESPTQIQYEKLSNNSFHDLQCPCSHISTKYSEFLQFQPTYHQICSSIFVSPLWKKWETLWNGGQSCRMGDFYNFAHFYFPLLSEYCRISNETIWNELTRLYDMEYITSSIIPKEQFHREMQSFIENFKIQTQNSFKIKLNIIRSIIFDNRLLPQLGRVSDYVPPSDITMKYLPENYENCSCETDSTCQRTMYFCRNNIFTYIQNLSMGCYLSDSLFSSSISCFYNEICLDVIKKQMSQRTELYYDVRPLDSSEKSQYRTDISIKTLTDNLFIEKWNDFYSYQIYYNSCQPSICSYKIKLRPSFLDLITKLLSIYNGLTILYQFLIPNIVRLIRRKKSQRRRSEYCNLIIPLQSDVSIWIH</sequence>
<dbReference type="AlphaFoldDB" id="A0A816AJ12"/>
<dbReference type="EMBL" id="CAJNOJ010000278">
    <property type="protein sequence ID" value="CAF1364229.1"/>
    <property type="molecule type" value="Genomic_DNA"/>
</dbReference>
<dbReference type="EMBL" id="CAJNOR010006552">
    <property type="protein sequence ID" value="CAF1598153.1"/>
    <property type="molecule type" value="Genomic_DNA"/>
</dbReference>
<evidence type="ECO:0000313" key="2">
    <source>
        <dbReference type="EMBL" id="CAF1364229.1"/>
    </source>
</evidence>
<organism evidence="3 4">
    <name type="scientific">Adineta ricciae</name>
    <name type="common">Rotifer</name>
    <dbReference type="NCBI Taxonomy" id="249248"/>
    <lineage>
        <taxon>Eukaryota</taxon>
        <taxon>Metazoa</taxon>
        <taxon>Spiralia</taxon>
        <taxon>Gnathifera</taxon>
        <taxon>Rotifera</taxon>
        <taxon>Eurotatoria</taxon>
        <taxon>Bdelloidea</taxon>
        <taxon>Adinetida</taxon>
        <taxon>Adinetidae</taxon>
        <taxon>Adineta</taxon>
    </lineage>
</organism>
<reference evidence="3" key="1">
    <citation type="submission" date="2021-02" db="EMBL/GenBank/DDBJ databases">
        <authorList>
            <person name="Nowell W R."/>
        </authorList>
    </citation>
    <scope>NUCLEOTIDE SEQUENCE</scope>
</reference>
<name>A0A816AJ12_ADIRI</name>
<accession>A0A816AJ12</accession>
<feature type="transmembrane region" description="Helical" evidence="1">
    <location>
        <begin position="323"/>
        <end position="344"/>
    </location>
</feature>
<keyword evidence="1" id="KW-0472">Membrane</keyword>